<name>A0A6N3BXP9_STASI</name>
<dbReference type="EMBL" id="CACRUO010000031">
    <property type="protein sequence ID" value="VYU09360.1"/>
    <property type="molecule type" value="Genomic_DNA"/>
</dbReference>
<dbReference type="InterPro" id="IPR052345">
    <property type="entry name" value="Rad_response_metalloprotease"/>
</dbReference>
<dbReference type="Pfam" id="PF06114">
    <property type="entry name" value="Peptidase_M78"/>
    <property type="match status" value="1"/>
</dbReference>
<organism evidence="2">
    <name type="scientific">Staphylococcus simulans</name>
    <dbReference type="NCBI Taxonomy" id="1286"/>
    <lineage>
        <taxon>Bacteria</taxon>
        <taxon>Bacillati</taxon>
        <taxon>Bacillota</taxon>
        <taxon>Bacilli</taxon>
        <taxon>Bacillales</taxon>
        <taxon>Staphylococcaceae</taxon>
        <taxon>Staphylococcus</taxon>
    </lineage>
</organism>
<dbReference type="Gene3D" id="1.10.10.2910">
    <property type="match status" value="1"/>
</dbReference>
<dbReference type="AlphaFoldDB" id="A0A6N3BXP9"/>
<dbReference type="GO" id="GO:0003677">
    <property type="term" value="F:DNA binding"/>
    <property type="evidence" value="ECO:0007669"/>
    <property type="project" value="InterPro"/>
</dbReference>
<dbReference type="SUPFAM" id="SSF47413">
    <property type="entry name" value="lambda repressor-like DNA-binding domains"/>
    <property type="match status" value="1"/>
</dbReference>
<dbReference type="InterPro" id="IPR010359">
    <property type="entry name" value="IrrE_HExxH"/>
</dbReference>
<reference evidence="2" key="1">
    <citation type="submission" date="2019-11" db="EMBL/GenBank/DDBJ databases">
        <authorList>
            <person name="Feng L."/>
        </authorList>
    </citation>
    <scope>NUCLEOTIDE SEQUENCE</scope>
    <source>
        <strain evidence="2">SsimulansLFYP27</strain>
    </source>
</reference>
<feature type="domain" description="IrrE N-terminal-like" evidence="1">
    <location>
        <begin position="163"/>
        <end position="286"/>
    </location>
</feature>
<evidence type="ECO:0000313" key="2">
    <source>
        <dbReference type="EMBL" id="VYU09360.1"/>
    </source>
</evidence>
<sequence length="390" mass="45714">MNIGKQLVRLSQLHGYSYKALAKHLNISEYQLRQCENKHAPFDFNLTLTLSQFFKVRTSYLTAEHTVFSRTNTVQRGHVSISNYNFHTHTQQFYQSIYLANFVEFQSRFVKSPFKQILDITAEIELLYDQANSQIDFIKNAAEKARTLLIKEPSNLRLLFMLEKAGLCICESNINNEAKPFSFWSEKGMPYIVLNHNNDFAVKSVFDVAHELGHLLLHKHIQFDLLTYKEFQDIEREANIFAASFLLPEQAFKEDMKKVSNLSNPDDYTPLKQKWYVSIKAMGQRAYELGLLTFEEYIAFCHAIHEKQYEAVEPLDDTLARRHPIKITAHLEYMFVRKLITPQKLLDILKVEPEFLTQLANINQSLFDKFTKKEPKEILKYDFIDTTDDR</sequence>
<dbReference type="PANTHER" id="PTHR43236:SF1">
    <property type="entry name" value="BLL7220 PROTEIN"/>
    <property type="match status" value="1"/>
</dbReference>
<protein>
    <recommendedName>
        <fullName evidence="1">IrrE N-terminal-like domain-containing protein</fullName>
    </recommendedName>
</protein>
<proteinExistence type="predicted"/>
<dbReference type="PANTHER" id="PTHR43236">
    <property type="entry name" value="ANTITOXIN HIGA1"/>
    <property type="match status" value="1"/>
</dbReference>
<dbReference type="Gene3D" id="1.10.260.40">
    <property type="entry name" value="lambda repressor-like DNA-binding domains"/>
    <property type="match status" value="1"/>
</dbReference>
<gene>
    <name evidence="2" type="ORF">SSLFYP27_01405</name>
</gene>
<evidence type="ECO:0000259" key="1">
    <source>
        <dbReference type="Pfam" id="PF06114"/>
    </source>
</evidence>
<dbReference type="InterPro" id="IPR010982">
    <property type="entry name" value="Lambda_DNA-bd_dom_sf"/>
</dbReference>
<accession>A0A6N3BXP9</accession>
<dbReference type="RefSeq" id="WP_002479907.1">
    <property type="nucleotide sequence ID" value="NZ_CACRUO010000031.1"/>
</dbReference>